<keyword evidence="3" id="KW-1185">Reference proteome</keyword>
<keyword evidence="1" id="KW-0472">Membrane</keyword>
<accession>A0A365KLS4</accession>
<dbReference type="Proteomes" id="UP000251002">
    <property type="component" value="Unassembled WGS sequence"/>
</dbReference>
<feature type="transmembrane region" description="Helical" evidence="1">
    <location>
        <begin position="5"/>
        <end position="24"/>
    </location>
</feature>
<evidence type="ECO:0000313" key="2">
    <source>
        <dbReference type="EMBL" id="RAZ74012.1"/>
    </source>
</evidence>
<sequence>MNQRIFFGVLSFIILGWIIAIGYASSQQLDQPVFLDHYIDEYQQDEIQMQFYYITNKRDRKAVNYIMLDDIPGYVDHYYDPMMEEIPYEQRFGHYEVRSIYATLDLRGLDSIDEKMVFDKMRVHFSDGQFETVDVGEIIIHPALYNEKNYLSQDVTAAGADWAGYILNAEEDFSIESLVPHIPVDESAHLKVQVLNPEESFHESRFFKVVEDGAQNSQGIGYEDVNYPIVLNEEDKLAVSFINEGNYKYVLKSWVRVEGKDTDGLDVSFPTYLSQIPQLEKEDVKTIIEQKREDQ</sequence>
<keyword evidence="1" id="KW-0812">Transmembrane</keyword>
<evidence type="ECO:0000313" key="3">
    <source>
        <dbReference type="Proteomes" id="UP000251002"/>
    </source>
</evidence>
<organism evidence="2 3">
    <name type="scientific">Planococcus halotolerans</name>
    <dbReference type="NCBI Taxonomy" id="2233542"/>
    <lineage>
        <taxon>Bacteria</taxon>
        <taxon>Bacillati</taxon>
        <taxon>Bacillota</taxon>
        <taxon>Bacilli</taxon>
        <taxon>Bacillales</taxon>
        <taxon>Caryophanaceae</taxon>
        <taxon>Planococcus</taxon>
    </lineage>
</organism>
<proteinExistence type="predicted"/>
<name>A0A365KLS4_9BACL</name>
<dbReference type="AlphaFoldDB" id="A0A365KLS4"/>
<reference evidence="2 3" key="1">
    <citation type="submission" date="2018-06" db="EMBL/GenBank/DDBJ databases">
        <title>The draft genome sequences of strains SCU63 and S1.</title>
        <authorList>
            <person name="Gan L."/>
        </authorList>
    </citation>
    <scope>NUCLEOTIDE SEQUENCE [LARGE SCALE GENOMIC DNA]</scope>
    <source>
        <strain evidence="2 3">SCU63</strain>
    </source>
</reference>
<dbReference type="EMBL" id="QLZR01000008">
    <property type="protein sequence ID" value="RAZ74012.1"/>
    <property type="molecule type" value="Genomic_DNA"/>
</dbReference>
<evidence type="ECO:0000256" key="1">
    <source>
        <dbReference type="SAM" id="Phobius"/>
    </source>
</evidence>
<comment type="caution">
    <text evidence="2">The sequence shown here is derived from an EMBL/GenBank/DDBJ whole genome shotgun (WGS) entry which is preliminary data.</text>
</comment>
<protein>
    <submittedName>
        <fullName evidence="2">Uncharacterized protein</fullName>
    </submittedName>
</protein>
<keyword evidence="1" id="KW-1133">Transmembrane helix</keyword>
<dbReference type="RefSeq" id="WP_112224578.1">
    <property type="nucleotide sequence ID" value="NZ_CP047673.1"/>
</dbReference>
<gene>
    <name evidence="2" type="ORF">DP120_15620</name>
</gene>